<dbReference type="RefSeq" id="WP_345188278.1">
    <property type="nucleotide sequence ID" value="NZ_BAABGP010000022.1"/>
</dbReference>
<organism evidence="2 3">
    <name type="scientific">Microbacterium panaciterrae</name>
    <dbReference type="NCBI Taxonomy" id="985759"/>
    <lineage>
        <taxon>Bacteria</taxon>
        <taxon>Bacillati</taxon>
        <taxon>Actinomycetota</taxon>
        <taxon>Actinomycetes</taxon>
        <taxon>Micrococcales</taxon>
        <taxon>Microbacteriaceae</taxon>
        <taxon>Microbacterium</taxon>
    </lineage>
</organism>
<accession>A0ABP8PLG7</accession>
<feature type="domain" description="FAD dependent oxidoreductase" evidence="1">
    <location>
        <begin position="48"/>
        <end position="402"/>
    </location>
</feature>
<keyword evidence="3" id="KW-1185">Reference proteome</keyword>
<dbReference type="PANTHER" id="PTHR13847">
    <property type="entry name" value="SARCOSINE DEHYDROGENASE-RELATED"/>
    <property type="match status" value="1"/>
</dbReference>
<dbReference type="SUPFAM" id="SSF51905">
    <property type="entry name" value="FAD/NAD(P)-binding domain"/>
    <property type="match status" value="1"/>
</dbReference>
<dbReference type="InterPro" id="IPR006076">
    <property type="entry name" value="FAD-dep_OxRdtase"/>
</dbReference>
<sequence length="469" mass="51571">MGTTVFERRQPSAAVIERSLENTAHGAFWLDDVERPAYPQLTGEVRADLAIVGGGYAGLWTAIRAKERDPQRSVVLLEANRVGWAASGRNGGFCEASLTHGEENGRNRWPDELDTLERLGLENLDGIQETVTRYGMDVDWERTGQMAVAVEPHQVEWMQGEHFLDQAAVQAEVASPTYLAGSWDREGCAMVHPAKLAFELARVATELGVQIFERTRVTGLRGSAAGGKGVQTVTAETGSVVADQVALATNVFPSLLKRNRLMTVPVYDYALMTEPLTAEQHDAIGWKNRQGLADSANQFHYYRLSADNRILFGGYDAVYHFGGKVREEYEERPESFRKLASHFFTTFPQLEGLRFTHRWAGAIDSCSRFCAFFGTARGGRVAYATGFTGLGVGATRFAADVMLDELAGLSTERTQLEMVRTRPIPFPPEPAASIGVNLVRAAMNQADHNDGKRNLFLKALDAVGMGFDS</sequence>
<dbReference type="PANTHER" id="PTHR13847:SF281">
    <property type="entry name" value="FAD DEPENDENT OXIDOREDUCTASE DOMAIN-CONTAINING PROTEIN"/>
    <property type="match status" value="1"/>
</dbReference>
<comment type="caution">
    <text evidence="2">The sequence shown here is derived from an EMBL/GenBank/DDBJ whole genome shotgun (WGS) entry which is preliminary data.</text>
</comment>
<dbReference type="Gene3D" id="3.50.50.60">
    <property type="entry name" value="FAD/NAD(P)-binding domain"/>
    <property type="match status" value="1"/>
</dbReference>
<name>A0ABP8PLG7_9MICO</name>
<dbReference type="Proteomes" id="UP001500731">
    <property type="component" value="Unassembled WGS sequence"/>
</dbReference>
<protein>
    <submittedName>
        <fullName evidence="2">FAD-dependent oxidoreductase</fullName>
    </submittedName>
</protein>
<proteinExistence type="predicted"/>
<dbReference type="Pfam" id="PF01266">
    <property type="entry name" value="DAO"/>
    <property type="match status" value="1"/>
</dbReference>
<reference evidence="3" key="1">
    <citation type="journal article" date="2019" name="Int. J. Syst. Evol. Microbiol.">
        <title>The Global Catalogue of Microorganisms (GCM) 10K type strain sequencing project: providing services to taxonomists for standard genome sequencing and annotation.</title>
        <authorList>
            <consortium name="The Broad Institute Genomics Platform"/>
            <consortium name="The Broad Institute Genome Sequencing Center for Infectious Disease"/>
            <person name="Wu L."/>
            <person name="Ma J."/>
        </authorList>
    </citation>
    <scope>NUCLEOTIDE SEQUENCE [LARGE SCALE GENOMIC DNA]</scope>
    <source>
        <strain evidence="3">JCM 17839</strain>
    </source>
</reference>
<dbReference type="Gene3D" id="3.30.9.10">
    <property type="entry name" value="D-Amino Acid Oxidase, subunit A, domain 2"/>
    <property type="match status" value="1"/>
</dbReference>
<dbReference type="EMBL" id="BAABGP010000022">
    <property type="protein sequence ID" value="GAA4489598.1"/>
    <property type="molecule type" value="Genomic_DNA"/>
</dbReference>
<evidence type="ECO:0000259" key="1">
    <source>
        <dbReference type="Pfam" id="PF01266"/>
    </source>
</evidence>
<evidence type="ECO:0000313" key="2">
    <source>
        <dbReference type="EMBL" id="GAA4489598.1"/>
    </source>
</evidence>
<gene>
    <name evidence="2" type="ORF">GCM10023171_30740</name>
</gene>
<dbReference type="InterPro" id="IPR036188">
    <property type="entry name" value="FAD/NAD-bd_sf"/>
</dbReference>
<evidence type="ECO:0000313" key="3">
    <source>
        <dbReference type="Proteomes" id="UP001500731"/>
    </source>
</evidence>